<dbReference type="Proteomes" id="UP000326757">
    <property type="component" value="Unassembled WGS sequence"/>
</dbReference>
<proteinExistence type="predicted"/>
<dbReference type="InterPro" id="IPR041298">
    <property type="entry name" value="UBZ3"/>
</dbReference>
<dbReference type="Gene3D" id="3.30.70.270">
    <property type="match status" value="1"/>
</dbReference>
<dbReference type="PROSITE" id="PS50173">
    <property type="entry name" value="UMUC"/>
    <property type="match status" value="1"/>
</dbReference>
<sequence>MRSQCNSTINFYDKRLSSPHSTTHPKNSISYLDYYTYRKWPRISRTTAQDYLSLASPSRRKKSRFTYRNLAQLATSATSCPLRVISHLDLDAFYAQVEQIRLEIDEKLPLAVQQWQGLIAINYPARAFGLNRHITITEAKKLCPDLICQHVATWREGDEKWAYHDDAFKNIATHKVSLDPYRLESRRILTCIKECLPKDLQRVEKASVDEVFMDLSAQVHATLLERYPELKGPAPYDDLTEQLPLPPTTFLDWKADALVDLDMDERETDDPDWDDIAMLIGSEIVRTVRAAIREKLKYKCSAGIAQNKMLSKLGSAHKKPNQQTVIRNRAVQKFLSDFKFTKIRNLGGKTGEEIVKLFDTDMVSDLLLVPAEQLKQKLGEETGTWVYNIIRGNDVSDVNSRTQIKSMLSAKSFRPNINTPEQANRWLRIFAADIHSRLIEEGVLENKRRPKTINLHHRHGAHAKSRQAPIPQGKKMDETLLFELAKTLLNQIMLDGRVWPCSNLSLSVGGFEDGVTGNMGIGAFLLKGDEARTLNNAAPRDPITIVPAERPEKRRRVGDAGIQKFFIKTDSVEEHDDDFGGEQGLPRPDIAFEEKGHWAPNLETMTACLPQENEAIRTSETSADLSGFKQPQIKEFLCSRCNQELDCAEEMQNHQDWHFAKDLQNEDRLRRISPAPAHSISGNKRGALSKKRGNGHGGRPEKGQSKLSFG</sequence>
<evidence type="ECO:0000256" key="4">
    <source>
        <dbReference type="ARBA" id="ARBA00022763"/>
    </source>
</evidence>
<dbReference type="GO" id="GO:0009314">
    <property type="term" value="P:response to radiation"/>
    <property type="evidence" value="ECO:0007669"/>
    <property type="project" value="TreeGrafter"/>
</dbReference>
<dbReference type="GO" id="GO:0003684">
    <property type="term" value="F:damaged DNA binding"/>
    <property type="evidence" value="ECO:0007669"/>
    <property type="project" value="InterPro"/>
</dbReference>
<feature type="region of interest" description="Disordered" evidence="10">
    <location>
        <begin position="668"/>
        <end position="710"/>
    </location>
</feature>
<dbReference type="InterPro" id="IPR052230">
    <property type="entry name" value="DNA_polymerase_eta"/>
</dbReference>
<comment type="subcellular location">
    <subcellularLocation>
        <location evidence="1">Nucleus</location>
    </subcellularLocation>
</comment>
<keyword evidence="7" id="KW-0234">DNA repair</keyword>
<evidence type="ECO:0000256" key="1">
    <source>
        <dbReference type="ARBA" id="ARBA00004123"/>
    </source>
</evidence>
<evidence type="ECO:0000313" key="14">
    <source>
        <dbReference type="Proteomes" id="UP000326757"/>
    </source>
</evidence>
<dbReference type="Pfam" id="PF18439">
    <property type="entry name" value="zf_UBZ"/>
    <property type="match status" value="1"/>
</dbReference>
<feature type="domain" description="UBZ3-type" evidence="12">
    <location>
        <begin position="631"/>
        <end position="666"/>
    </location>
</feature>
<feature type="domain" description="UmuC" evidence="11">
    <location>
        <begin position="85"/>
        <end position="347"/>
    </location>
</feature>
<dbReference type="PIRSF" id="PIRSF036603">
    <property type="entry name" value="DPol_eta"/>
    <property type="match status" value="1"/>
</dbReference>
<dbReference type="Pfam" id="PF00817">
    <property type="entry name" value="IMS"/>
    <property type="match status" value="1"/>
</dbReference>
<dbReference type="PANTHER" id="PTHR45873:SF1">
    <property type="entry name" value="DNA POLYMERASE ETA"/>
    <property type="match status" value="1"/>
</dbReference>
<evidence type="ECO:0000256" key="3">
    <source>
        <dbReference type="ARBA" id="ARBA00022723"/>
    </source>
</evidence>
<dbReference type="FunFam" id="3.30.1490.100:FF:000009">
    <property type="entry name" value="DNA polymerase eta subunit"/>
    <property type="match status" value="1"/>
</dbReference>
<keyword evidence="3" id="KW-0479">Metal-binding</keyword>
<evidence type="ECO:0000256" key="5">
    <source>
        <dbReference type="ARBA" id="ARBA00022771"/>
    </source>
</evidence>
<accession>A0A5N6K1U3</accession>
<dbReference type="InterPro" id="IPR017961">
    <property type="entry name" value="DNA_pol_Y-fam_little_finger"/>
</dbReference>
<dbReference type="Gene3D" id="3.40.1170.60">
    <property type="match status" value="1"/>
</dbReference>
<protein>
    <recommendedName>
        <fullName evidence="9">DNA polymerase eta</fullName>
    </recommendedName>
</protein>
<dbReference type="Pfam" id="PF21704">
    <property type="entry name" value="POLH-Rev1_HhH"/>
    <property type="match status" value="1"/>
</dbReference>
<dbReference type="InterPro" id="IPR043502">
    <property type="entry name" value="DNA/RNA_pol_sf"/>
</dbReference>
<dbReference type="GO" id="GO:0005657">
    <property type="term" value="C:replication fork"/>
    <property type="evidence" value="ECO:0007669"/>
    <property type="project" value="UniProtKB-ARBA"/>
</dbReference>
<name>A0A5N6K1U3_MONLA</name>
<dbReference type="InterPro" id="IPR013087">
    <property type="entry name" value="Znf_C2H2_type"/>
</dbReference>
<evidence type="ECO:0000256" key="6">
    <source>
        <dbReference type="ARBA" id="ARBA00022833"/>
    </source>
</evidence>
<dbReference type="GO" id="GO:0006281">
    <property type="term" value="P:DNA repair"/>
    <property type="evidence" value="ECO:0007669"/>
    <property type="project" value="UniProtKB-KW"/>
</dbReference>
<dbReference type="GO" id="GO:0070987">
    <property type="term" value="P:error-free translesion synthesis"/>
    <property type="evidence" value="ECO:0007669"/>
    <property type="project" value="UniProtKB-ARBA"/>
</dbReference>
<dbReference type="FunFam" id="3.40.1170.60:FF:000008">
    <property type="entry name" value="DNA polymerase eta subunit"/>
    <property type="match status" value="1"/>
</dbReference>
<dbReference type="InterPro" id="IPR036775">
    <property type="entry name" value="DNA_pol_Y-fam_lit_finger_sf"/>
</dbReference>
<evidence type="ECO:0000256" key="8">
    <source>
        <dbReference type="ARBA" id="ARBA00023242"/>
    </source>
</evidence>
<dbReference type="PANTHER" id="PTHR45873">
    <property type="entry name" value="DNA POLYMERASE ETA"/>
    <property type="match status" value="1"/>
</dbReference>
<dbReference type="GO" id="GO:0008270">
    <property type="term" value="F:zinc ion binding"/>
    <property type="evidence" value="ECO:0007669"/>
    <property type="project" value="UniProtKB-KW"/>
</dbReference>
<dbReference type="Gene3D" id="1.10.150.20">
    <property type="entry name" value="5' to 3' exonuclease, C-terminal subdomain"/>
    <property type="match status" value="1"/>
</dbReference>
<dbReference type="GO" id="GO:0035861">
    <property type="term" value="C:site of double-strand break"/>
    <property type="evidence" value="ECO:0007669"/>
    <property type="project" value="TreeGrafter"/>
</dbReference>
<evidence type="ECO:0000313" key="13">
    <source>
        <dbReference type="EMBL" id="KAB8296081.1"/>
    </source>
</evidence>
<keyword evidence="2" id="KW-0808">Transferase</keyword>
<dbReference type="AlphaFoldDB" id="A0A5N6K1U3"/>
<comment type="caution">
    <text evidence="13">The sequence shown here is derived from an EMBL/GenBank/DDBJ whole genome shotgun (WGS) entry which is preliminary data.</text>
</comment>
<reference evidence="13 14" key="1">
    <citation type="submission" date="2019-06" db="EMBL/GenBank/DDBJ databases">
        <title>Genome Sequence of the Brown Rot Fungal Pathogen Monilinia laxa.</title>
        <authorList>
            <person name="De Miccolis Angelini R.M."/>
            <person name="Landi L."/>
            <person name="Abate D."/>
            <person name="Pollastro S."/>
            <person name="Romanazzi G."/>
            <person name="Faretra F."/>
        </authorList>
    </citation>
    <scope>NUCLEOTIDE SEQUENCE [LARGE SCALE GENOMIC DNA]</scope>
    <source>
        <strain evidence="13 14">Mlax316</strain>
    </source>
</reference>
<dbReference type="InterPro" id="IPR043128">
    <property type="entry name" value="Rev_trsase/Diguanyl_cyclase"/>
</dbReference>
<evidence type="ECO:0000259" key="11">
    <source>
        <dbReference type="PROSITE" id="PS50173"/>
    </source>
</evidence>
<keyword evidence="5" id="KW-0863">Zinc-finger</keyword>
<evidence type="ECO:0000256" key="2">
    <source>
        <dbReference type="ARBA" id="ARBA00022679"/>
    </source>
</evidence>
<dbReference type="OrthoDB" id="5723at2759"/>
<dbReference type="GO" id="GO:0007064">
    <property type="term" value="P:mitotic sister chromatid cohesion"/>
    <property type="evidence" value="ECO:0007669"/>
    <property type="project" value="UniProtKB-ARBA"/>
</dbReference>
<dbReference type="SUPFAM" id="SSF100879">
    <property type="entry name" value="Lesion bypass DNA polymerase (Y-family), little finger domain"/>
    <property type="match status" value="1"/>
</dbReference>
<dbReference type="Pfam" id="PF11799">
    <property type="entry name" value="IMS_C"/>
    <property type="match status" value="1"/>
</dbReference>
<dbReference type="Gene3D" id="3.30.1490.100">
    <property type="entry name" value="DNA polymerase, Y-family, little finger domain"/>
    <property type="match status" value="1"/>
</dbReference>
<organism evidence="13 14">
    <name type="scientific">Monilinia laxa</name>
    <name type="common">Brown rot fungus</name>
    <name type="synonym">Sclerotinia laxa</name>
    <dbReference type="NCBI Taxonomy" id="61186"/>
    <lineage>
        <taxon>Eukaryota</taxon>
        <taxon>Fungi</taxon>
        <taxon>Dikarya</taxon>
        <taxon>Ascomycota</taxon>
        <taxon>Pezizomycotina</taxon>
        <taxon>Leotiomycetes</taxon>
        <taxon>Helotiales</taxon>
        <taxon>Sclerotiniaceae</taxon>
        <taxon>Monilinia</taxon>
    </lineage>
</organism>
<dbReference type="FunFam" id="1.10.150.20:FF:000014">
    <property type="entry name" value="Polymerase (DNA directed), eta"/>
    <property type="match status" value="1"/>
</dbReference>
<dbReference type="PROSITE" id="PS51907">
    <property type="entry name" value="ZF_UBZ3"/>
    <property type="match status" value="1"/>
</dbReference>
<evidence type="ECO:0000256" key="10">
    <source>
        <dbReference type="SAM" id="MobiDB-lite"/>
    </source>
</evidence>
<keyword evidence="14" id="KW-1185">Reference proteome</keyword>
<evidence type="ECO:0000259" key="12">
    <source>
        <dbReference type="PROSITE" id="PS51907"/>
    </source>
</evidence>
<evidence type="ECO:0000256" key="7">
    <source>
        <dbReference type="ARBA" id="ARBA00023204"/>
    </source>
</evidence>
<dbReference type="GO" id="GO:0042276">
    <property type="term" value="P:error-prone translesion synthesis"/>
    <property type="evidence" value="ECO:0007669"/>
    <property type="project" value="TreeGrafter"/>
</dbReference>
<dbReference type="InterPro" id="IPR001126">
    <property type="entry name" value="UmuC"/>
</dbReference>
<keyword evidence="8" id="KW-0539">Nucleus</keyword>
<dbReference type="PROSITE" id="PS00028">
    <property type="entry name" value="ZINC_FINGER_C2H2_1"/>
    <property type="match status" value="1"/>
</dbReference>
<dbReference type="EMBL" id="VIGI01000009">
    <property type="protein sequence ID" value="KAB8296081.1"/>
    <property type="molecule type" value="Genomic_DNA"/>
</dbReference>
<dbReference type="GO" id="GO:0003887">
    <property type="term" value="F:DNA-directed DNA polymerase activity"/>
    <property type="evidence" value="ECO:0007669"/>
    <property type="project" value="TreeGrafter"/>
</dbReference>
<gene>
    <name evidence="13" type="ORF">EYC80_008886</name>
</gene>
<evidence type="ECO:0000256" key="9">
    <source>
        <dbReference type="ARBA" id="ARBA00044975"/>
    </source>
</evidence>
<keyword evidence="6" id="KW-0862">Zinc</keyword>
<dbReference type="GO" id="GO:0005634">
    <property type="term" value="C:nucleus"/>
    <property type="evidence" value="ECO:0007669"/>
    <property type="project" value="UniProtKB-SubCell"/>
</dbReference>
<dbReference type="SUPFAM" id="SSF56672">
    <property type="entry name" value="DNA/RNA polymerases"/>
    <property type="match status" value="1"/>
</dbReference>
<keyword evidence="4" id="KW-0227">DNA damage</keyword>